<dbReference type="InterPro" id="IPR016084">
    <property type="entry name" value="Haem_Oase-like_multi-hlx"/>
</dbReference>
<dbReference type="EMBL" id="SMLM01000001">
    <property type="protein sequence ID" value="TFZ07023.1"/>
    <property type="molecule type" value="Genomic_DNA"/>
</dbReference>
<protein>
    <recommendedName>
        <fullName evidence="4">Biliverdin-producing heme oxygenase</fullName>
    </recommendedName>
</protein>
<dbReference type="Proteomes" id="UP000298180">
    <property type="component" value="Unassembled WGS sequence"/>
</dbReference>
<evidence type="ECO:0000256" key="1">
    <source>
        <dbReference type="SAM" id="MobiDB-lite"/>
    </source>
</evidence>
<accession>A0A4Z0C5Y9</accession>
<dbReference type="Pfam" id="PF01126">
    <property type="entry name" value="Heme_oxygenase"/>
    <property type="match status" value="1"/>
</dbReference>
<evidence type="ECO:0000313" key="2">
    <source>
        <dbReference type="EMBL" id="TFZ07023.1"/>
    </source>
</evidence>
<feature type="region of interest" description="Disordered" evidence="1">
    <location>
        <begin position="1"/>
        <end position="24"/>
    </location>
</feature>
<organism evidence="2 3">
    <name type="scientific">Ramlibacter henchirensis</name>
    <dbReference type="NCBI Taxonomy" id="204072"/>
    <lineage>
        <taxon>Bacteria</taxon>
        <taxon>Pseudomonadati</taxon>
        <taxon>Pseudomonadota</taxon>
        <taxon>Betaproteobacteria</taxon>
        <taxon>Burkholderiales</taxon>
        <taxon>Comamonadaceae</taxon>
        <taxon>Ramlibacter</taxon>
    </lineage>
</organism>
<dbReference type="CDD" id="cd19166">
    <property type="entry name" value="HemeO-bac"/>
    <property type="match status" value="1"/>
</dbReference>
<gene>
    <name evidence="2" type="ORF">EZ313_10520</name>
</gene>
<dbReference type="GO" id="GO:0006788">
    <property type="term" value="P:heme oxidation"/>
    <property type="evidence" value="ECO:0007669"/>
    <property type="project" value="InterPro"/>
</dbReference>
<comment type="caution">
    <text evidence="2">The sequence shown here is derived from an EMBL/GenBank/DDBJ whole genome shotgun (WGS) entry which is preliminary data.</text>
</comment>
<reference evidence="2 3" key="1">
    <citation type="submission" date="2019-03" db="EMBL/GenBank/DDBJ databases">
        <title>Ramlibacter henchirensis DSM 14656, whole genome shotgun sequence.</title>
        <authorList>
            <person name="Zhang X."/>
            <person name="Feng G."/>
            <person name="Zhu H."/>
        </authorList>
    </citation>
    <scope>NUCLEOTIDE SEQUENCE [LARGE SCALE GENOMIC DNA]</scope>
    <source>
        <strain evidence="2 3">DSM 14656</strain>
    </source>
</reference>
<sequence>MPLACSLPPRSGAAAPNSSSDRKNTLLMAGPQQYTTPLGAPVASINDTLASLRQATAGQHARIESLVGLGGPFGRGHYGRVLQGFGAFLHGWEPAVARTLPRQLLPWFARGRRAFLIDRDLAALGLPALGPEAAVVPHLEDRADALGSLYVMEGAALGGQLIAANLRHRLRIDADNGGAYFNGCGSGTAARWREYRSLAQSQLEDDARARARAADAAVRTFEALIATFETLLDERAAA</sequence>
<proteinExistence type="predicted"/>
<dbReference type="SUPFAM" id="SSF48613">
    <property type="entry name" value="Heme oxygenase-like"/>
    <property type="match status" value="1"/>
</dbReference>
<dbReference type="Gene3D" id="1.20.910.10">
    <property type="entry name" value="Heme oxygenase-like"/>
    <property type="match status" value="1"/>
</dbReference>
<dbReference type="AlphaFoldDB" id="A0A4Z0C5Y9"/>
<keyword evidence="3" id="KW-1185">Reference proteome</keyword>
<dbReference type="OrthoDB" id="114943at2"/>
<evidence type="ECO:0008006" key="4">
    <source>
        <dbReference type="Google" id="ProtNLM"/>
    </source>
</evidence>
<evidence type="ECO:0000313" key="3">
    <source>
        <dbReference type="Proteomes" id="UP000298180"/>
    </source>
</evidence>
<dbReference type="InterPro" id="IPR016053">
    <property type="entry name" value="Haem_Oase-like"/>
</dbReference>
<name>A0A4Z0C5Y9_9BURK</name>
<dbReference type="GO" id="GO:0004392">
    <property type="term" value="F:heme oxygenase (decyclizing) activity"/>
    <property type="evidence" value="ECO:0007669"/>
    <property type="project" value="InterPro"/>
</dbReference>